<evidence type="ECO:0000256" key="3">
    <source>
        <dbReference type="ARBA" id="ARBA00022989"/>
    </source>
</evidence>
<feature type="transmembrane region" description="Helical" evidence="5">
    <location>
        <begin position="86"/>
        <end position="108"/>
    </location>
</feature>
<dbReference type="PANTHER" id="PTHR32322">
    <property type="entry name" value="INNER MEMBRANE TRANSPORTER"/>
    <property type="match status" value="1"/>
</dbReference>
<dbReference type="GO" id="GO:0016020">
    <property type="term" value="C:membrane"/>
    <property type="evidence" value="ECO:0007669"/>
    <property type="project" value="UniProtKB-SubCell"/>
</dbReference>
<feature type="domain" description="EamA" evidence="6">
    <location>
        <begin position="141"/>
        <end position="276"/>
    </location>
</feature>
<feature type="transmembrane region" description="Helical" evidence="5">
    <location>
        <begin position="263"/>
        <end position="282"/>
    </location>
</feature>
<feature type="transmembrane region" description="Helical" evidence="5">
    <location>
        <begin position="168"/>
        <end position="185"/>
    </location>
</feature>
<dbReference type="Pfam" id="PF00892">
    <property type="entry name" value="EamA"/>
    <property type="match status" value="2"/>
</dbReference>
<dbReference type="Proteomes" id="UP000028643">
    <property type="component" value="Unassembled WGS sequence"/>
</dbReference>
<reference evidence="7 8" key="1">
    <citation type="submission" date="2014-07" db="EMBL/GenBank/DDBJ databases">
        <title>Draft Genome Sequences of Environmental Pseudomonas syringae strains.</title>
        <authorList>
            <person name="Baltrus D.A."/>
            <person name="Berge O."/>
            <person name="Morris C."/>
        </authorList>
    </citation>
    <scope>NUCLEOTIDE SEQUENCE [LARGE SCALE GENOMIC DNA]</scope>
    <source>
        <strain evidence="7 8">CEB003</strain>
    </source>
</reference>
<dbReference type="SUPFAM" id="SSF103481">
    <property type="entry name" value="Multidrug resistance efflux transporter EmrE"/>
    <property type="match status" value="2"/>
</dbReference>
<evidence type="ECO:0000313" key="8">
    <source>
        <dbReference type="Proteomes" id="UP000028643"/>
    </source>
</evidence>
<dbReference type="AlphaFoldDB" id="A0A085UVL7"/>
<keyword evidence="4 5" id="KW-0472">Membrane</keyword>
<comment type="caution">
    <text evidence="7">The sequence shown here is derived from an EMBL/GenBank/DDBJ whole genome shotgun (WGS) entry which is preliminary data.</text>
</comment>
<evidence type="ECO:0000256" key="4">
    <source>
        <dbReference type="ARBA" id="ARBA00023136"/>
    </source>
</evidence>
<feature type="transmembrane region" description="Helical" evidence="5">
    <location>
        <begin position="238"/>
        <end position="257"/>
    </location>
</feature>
<dbReference type="EMBL" id="JPQT01000130">
    <property type="protein sequence ID" value="KFE47230.1"/>
    <property type="molecule type" value="Genomic_DNA"/>
</dbReference>
<comment type="subcellular location">
    <subcellularLocation>
        <location evidence="1">Membrane</location>
        <topology evidence="1">Multi-pass membrane protein</topology>
    </subcellularLocation>
</comment>
<evidence type="ECO:0000256" key="2">
    <source>
        <dbReference type="ARBA" id="ARBA00022692"/>
    </source>
</evidence>
<evidence type="ECO:0000313" key="7">
    <source>
        <dbReference type="EMBL" id="KFE47230.1"/>
    </source>
</evidence>
<evidence type="ECO:0000256" key="1">
    <source>
        <dbReference type="ARBA" id="ARBA00004141"/>
    </source>
</evidence>
<gene>
    <name evidence="7" type="ORF">IV02_24205</name>
</gene>
<name>A0A085UVL7_PSESX</name>
<evidence type="ECO:0000256" key="5">
    <source>
        <dbReference type="SAM" id="Phobius"/>
    </source>
</evidence>
<evidence type="ECO:0000259" key="6">
    <source>
        <dbReference type="Pfam" id="PF00892"/>
    </source>
</evidence>
<organism evidence="7 8">
    <name type="scientific">Pseudomonas syringae</name>
    <dbReference type="NCBI Taxonomy" id="317"/>
    <lineage>
        <taxon>Bacteria</taxon>
        <taxon>Pseudomonadati</taxon>
        <taxon>Pseudomonadota</taxon>
        <taxon>Gammaproteobacteria</taxon>
        <taxon>Pseudomonadales</taxon>
        <taxon>Pseudomonadaceae</taxon>
        <taxon>Pseudomonas</taxon>
    </lineage>
</organism>
<dbReference type="InterPro" id="IPR037185">
    <property type="entry name" value="EmrE-like"/>
</dbReference>
<feature type="transmembrane region" description="Helical" evidence="5">
    <location>
        <begin position="140"/>
        <end position="159"/>
    </location>
</feature>
<protein>
    <submittedName>
        <fullName evidence="7">Membrane protein</fullName>
    </submittedName>
</protein>
<feature type="transmembrane region" description="Helical" evidence="5">
    <location>
        <begin position="7"/>
        <end position="27"/>
    </location>
</feature>
<accession>A0A085UVL7</accession>
<sequence length="332" mass="35988">MKIRHLLLAISITAIWGLNFSVIKLGLTTVDPFILAGVRFTLCALPAIFFIPKPDVQWRYIASYGLVFGIGLWGVVNLGIQSGLSAGIASLVLQFSAFFTILLGAWTFKEAISRYQIAGMGIALCGLVSIISIVNGTVTATGLMLVLLGALAWSAANVINKKARTTQVFAFLVWSSAFSPIPLFALDYAVNGSTGYRELVNQLDYISVLSILFQVYPNTLFGYWVWNSLLKRYPVSTVAPLSLLVPVFGLFGSAMIFDEEVSLNKIVAVSLIVSGLGVGLYGQRILSAMFKRREQPKCYSSQVEHPTDSAPDTVSVTACLKRTALLPTGRIS</sequence>
<dbReference type="InterPro" id="IPR050638">
    <property type="entry name" value="AA-Vitamin_Transporters"/>
</dbReference>
<proteinExistence type="predicted"/>
<dbReference type="InterPro" id="IPR000620">
    <property type="entry name" value="EamA_dom"/>
</dbReference>
<dbReference type="RefSeq" id="WP_047578280.1">
    <property type="nucleotide sequence ID" value="NZ_JPQT01000130.1"/>
</dbReference>
<feature type="transmembrane region" description="Helical" evidence="5">
    <location>
        <begin position="58"/>
        <end position="80"/>
    </location>
</feature>
<keyword evidence="3 5" id="KW-1133">Transmembrane helix</keyword>
<keyword evidence="2 5" id="KW-0812">Transmembrane</keyword>
<feature type="transmembrane region" description="Helical" evidence="5">
    <location>
        <begin position="205"/>
        <end position="226"/>
    </location>
</feature>
<feature type="transmembrane region" description="Helical" evidence="5">
    <location>
        <begin position="33"/>
        <end position="51"/>
    </location>
</feature>
<dbReference type="PATRIC" id="fig|317.174.peg.4948"/>
<feature type="transmembrane region" description="Helical" evidence="5">
    <location>
        <begin position="115"/>
        <end position="134"/>
    </location>
</feature>
<feature type="domain" description="EamA" evidence="6">
    <location>
        <begin position="6"/>
        <end position="131"/>
    </location>
</feature>
<dbReference type="PANTHER" id="PTHR32322:SF9">
    <property type="entry name" value="AMINO-ACID METABOLITE EFFLUX PUMP-RELATED"/>
    <property type="match status" value="1"/>
</dbReference>